<dbReference type="Proteomes" id="UP001623348">
    <property type="component" value="Unassembled WGS sequence"/>
</dbReference>
<accession>A0ABC9W7P6</accession>
<sequence length="91" mass="9837">MGVRMAEAVHESNTKIYYGSQTMGAAHNILGSTCFSSYYSSSGSYCSSYQLLDSDAHGLNNSAPVGLSCTPVVNRNLKKFKPRSNNFNSQS</sequence>
<name>A0ABC9W7P6_GRUJA</name>
<protein>
    <submittedName>
        <fullName evidence="1">Uncharacterized protein</fullName>
    </submittedName>
</protein>
<dbReference type="AlphaFoldDB" id="A0ABC9W7P6"/>
<gene>
    <name evidence="1" type="ORF">GRJ2_000484000</name>
</gene>
<comment type="caution">
    <text evidence="1">The sequence shown here is derived from an EMBL/GenBank/DDBJ whole genome shotgun (WGS) entry which is preliminary data.</text>
</comment>
<evidence type="ECO:0000313" key="1">
    <source>
        <dbReference type="EMBL" id="GAB0180187.1"/>
    </source>
</evidence>
<evidence type="ECO:0000313" key="2">
    <source>
        <dbReference type="Proteomes" id="UP001623348"/>
    </source>
</evidence>
<organism evidence="1 2">
    <name type="scientific">Grus japonensis</name>
    <name type="common">Japanese crane</name>
    <name type="synonym">Red-crowned crane</name>
    <dbReference type="NCBI Taxonomy" id="30415"/>
    <lineage>
        <taxon>Eukaryota</taxon>
        <taxon>Metazoa</taxon>
        <taxon>Chordata</taxon>
        <taxon>Craniata</taxon>
        <taxon>Vertebrata</taxon>
        <taxon>Euteleostomi</taxon>
        <taxon>Archelosauria</taxon>
        <taxon>Archosauria</taxon>
        <taxon>Dinosauria</taxon>
        <taxon>Saurischia</taxon>
        <taxon>Theropoda</taxon>
        <taxon>Coelurosauria</taxon>
        <taxon>Aves</taxon>
        <taxon>Neognathae</taxon>
        <taxon>Neoaves</taxon>
        <taxon>Gruiformes</taxon>
        <taxon>Gruidae</taxon>
        <taxon>Grus</taxon>
    </lineage>
</organism>
<keyword evidence="2" id="KW-1185">Reference proteome</keyword>
<dbReference type="EMBL" id="BAAFJT010000001">
    <property type="protein sequence ID" value="GAB0180187.1"/>
    <property type="molecule type" value="Genomic_DNA"/>
</dbReference>
<proteinExistence type="predicted"/>
<reference evidence="1 2" key="1">
    <citation type="submission" date="2024-06" db="EMBL/GenBank/DDBJ databases">
        <title>The draft genome of Grus japonensis, version 3.</title>
        <authorList>
            <person name="Nabeshima K."/>
            <person name="Suzuki S."/>
            <person name="Onuma M."/>
        </authorList>
    </citation>
    <scope>NUCLEOTIDE SEQUENCE [LARGE SCALE GENOMIC DNA]</scope>
    <source>
        <strain evidence="1 2">451A</strain>
    </source>
</reference>